<organism evidence="3 4">
    <name type="scientific">Mytilus galloprovincialis</name>
    <name type="common">Mediterranean mussel</name>
    <dbReference type="NCBI Taxonomy" id="29158"/>
    <lineage>
        <taxon>Eukaryota</taxon>
        <taxon>Metazoa</taxon>
        <taxon>Spiralia</taxon>
        <taxon>Lophotrochozoa</taxon>
        <taxon>Mollusca</taxon>
        <taxon>Bivalvia</taxon>
        <taxon>Autobranchia</taxon>
        <taxon>Pteriomorphia</taxon>
        <taxon>Mytilida</taxon>
        <taxon>Mytiloidea</taxon>
        <taxon>Mytilidae</taxon>
        <taxon>Mytilinae</taxon>
        <taxon>Mytilus</taxon>
    </lineage>
</organism>
<proteinExistence type="predicted"/>
<reference evidence="3" key="1">
    <citation type="submission" date="2018-11" db="EMBL/GenBank/DDBJ databases">
        <authorList>
            <person name="Alioto T."/>
            <person name="Alioto T."/>
        </authorList>
    </citation>
    <scope>NUCLEOTIDE SEQUENCE</scope>
</reference>
<sequence length="248" mass="28371">AECCGVGSMKTTSFAYTHWYLSGRRSSNRIPVQCCKSKTDVFPYADRYDSNCTDSLLDGYFHSQSCDDAVEKRVETYSMIFFVFMAINILTEMCCVIMIVYNGLRLKKDSKKVHLDVKAVDNTKEIKIEIEKHILEPSMENEALKSRKKKKKKSKSGKTSKTNKSKTRESIEFQKKENTIIQEQSVNTIELQPIKSMEIEDNEKVNGDSKHVDKKSVTNDAEEVHTFAKYNSTESDTHIKDATETTDL</sequence>
<keyword evidence="2" id="KW-0812">Transmembrane</keyword>
<feature type="region of interest" description="Disordered" evidence="1">
    <location>
        <begin position="139"/>
        <end position="171"/>
    </location>
</feature>
<name>A0A8B6HKT3_MYTGA</name>
<comment type="caution">
    <text evidence="3">The sequence shown here is derived from an EMBL/GenBank/DDBJ whole genome shotgun (WGS) entry which is preliminary data.</text>
</comment>
<feature type="compositionally biased region" description="Basic residues" evidence="1">
    <location>
        <begin position="146"/>
        <end position="165"/>
    </location>
</feature>
<keyword evidence="2" id="KW-0472">Membrane</keyword>
<keyword evidence="4" id="KW-1185">Reference proteome</keyword>
<evidence type="ECO:0000313" key="3">
    <source>
        <dbReference type="EMBL" id="VDI80566.1"/>
    </source>
</evidence>
<evidence type="ECO:0000256" key="2">
    <source>
        <dbReference type="SAM" id="Phobius"/>
    </source>
</evidence>
<feature type="transmembrane region" description="Helical" evidence="2">
    <location>
        <begin position="79"/>
        <end position="104"/>
    </location>
</feature>
<feature type="compositionally biased region" description="Basic and acidic residues" evidence="1">
    <location>
        <begin position="202"/>
        <end position="219"/>
    </location>
</feature>
<dbReference type="EMBL" id="UYJE01010188">
    <property type="protein sequence ID" value="VDI80566.1"/>
    <property type="molecule type" value="Genomic_DNA"/>
</dbReference>
<feature type="region of interest" description="Disordered" evidence="1">
    <location>
        <begin position="199"/>
        <end position="219"/>
    </location>
</feature>
<evidence type="ECO:0000313" key="4">
    <source>
        <dbReference type="Proteomes" id="UP000596742"/>
    </source>
</evidence>
<dbReference type="AlphaFoldDB" id="A0A8B6HKT3"/>
<feature type="non-terminal residue" evidence="3">
    <location>
        <position position="1"/>
    </location>
</feature>
<accession>A0A8B6HKT3</accession>
<protein>
    <submittedName>
        <fullName evidence="3">Uncharacterized protein</fullName>
    </submittedName>
</protein>
<gene>
    <name evidence="3" type="ORF">MGAL_10B038099</name>
</gene>
<keyword evidence="2" id="KW-1133">Transmembrane helix</keyword>
<dbReference type="OrthoDB" id="6151390at2759"/>
<evidence type="ECO:0000256" key="1">
    <source>
        <dbReference type="SAM" id="MobiDB-lite"/>
    </source>
</evidence>
<dbReference type="Proteomes" id="UP000596742">
    <property type="component" value="Unassembled WGS sequence"/>
</dbReference>